<dbReference type="Proteomes" id="UP000193396">
    <property type="component" value="Unassembled WGS sequence"/>
</dbReference>
<dbReference type="PANTHER" id="PTHR43095">
    <property type="entry name" value="SUGAR KINASE"/>
    <property type="match status" value="1"/>
</dbReference>
<evidence type="ECO:0000256" key="7">
    <source>
        <dbReference type="ARBA" id="ARBA00023277"/>
    </source>
</evidence>
<feature type="binding site" evidence="8">
    <location>
        <begin position="79"/>
        <end position="80"/>
    </location>
    <ligand>
        <name>substrate</name>
    </ligand>
</feature>
<dbReference type="STRING" id="1293890.TALK_03470"/>
<comment type="caution">
    <text evidence="12">The sequence shown here is derived from an EMBL/GenBank/DDBJ whole genome shotgun (WGS) entry which is preliminary data.</text>
</comment>
<comment type="catalytic activity">
    <reaction evidence="8 9">
        <text>D-xylulose + ATP = D-xylulose 5-phosphate + ADP + H(+)</text>
        <dbReference type="Rhea" id="RHEA:10964"/>
        <dbReference type="ChEBI" id="CHEBI:15378"/>
        <dbReference type="ChEBI" id="CHEBI:17140"/>
        <dbReference type="ChEBI" id="CHEBI:30616"/>
        <dbReference type="ChEBI" id="CHEBI:57737"/>
        <dbReference type="ChEBI" id="CHEBI:456216"/>
        <dbReference type="EC" id="2.7.1.17"/>
    </reaction>
</comment>
<feature type="domain" description="Carbohydrate kinase FGGY C-terminal" evidence="11">
    <location>
        <begin position="252"/>
        <end position="432"/>
    </location>
</feature>
<evidence type="ECO:0000256" key="6">
    <source>
        <dbReference type="ARBA" id="ARBA00022840"/>
    </source>
</evidence>
<feature type="active site" description="Proton acceptor" evidence="8">
    <location>
        <position position="234"/>
    </location>
</feature>
<dbReference type="CDD" id="cd07808">
    <property type="entry name" value="ASKHA_NBD_FGGY_EcXK-like"/>
    <property type="match status" value="1"/>
</dbReference>
<dbReference type="PIRSF" id="PIRSF000538">
    <property type="entry name" value="GlpK"/>
    <property type="match status" value="1"/>
</dbReference>
<name>A0A1Y2LG42_9PROT</name>
<dbReference type="SUPFAM" id="SSF53067">
    <property type="entry name" value="Actin-like ATPase domain"/>
    <property type="match status" value="2"/>
</dbReference>
<evidence type="ECO:0000256" key="9">
    <source>
        <dbReference type="RuleBase" id="RU364073"/>
    </source>
</evidence>
<dbReference type="Pfam" id="PF02782">
    <property type="entry name" value="FGGY_C"/>
    <property type="match status" value="1"/>
</dbReference>
<keyword evidence="7 8" id="KW-0119">Carbohydrate metabolism</keyword>
<dbReference type="Pfam" id="PF00370">
    <property type="entry name" value="FGGY_N"/>
    <property type="match status" value="1"/>
</dbReference>
<reference evidence="12 13" key="1">
    <citation type="submission" date="2014-03" db="EMBL/GenBank/DDBJ databases">
        <title>The draft genome sequence of Thalassospira alkalitolerans JCM 18968.</title>
        <authorList>
            <person name="Lai Q."/>
            <person name="Shao Z."/>
        </authorList>
    </citation>
    <scope>NUCLEOTIDE SEQUENCE [LARGE SCALE GENOMIC DNA]</scope>
    <source>
        <strain evidence="12 13">JCM 18968</strain>
    </source>
</reference>
<evidence type="ECO:0000259" key="11">
    <source>
        <dbReference type="Pfam" id="PF02782"/>
    </source>
</evidence>
<dbReference type="InterPro" id="IPR018484">
    <property type="entry name" value="FGGY_N"/>
</dbReference>
<sequence length="487" mass="52419">MHIGLDIGTSGVKALLISEDEKIVCSHDAALCVSRPQPGWSEQNPDDWIAACKQAIGRIRETHPDEFAGVASIGLSGQMHGATLLDRNDRPLRPCILWNDGRSERECAELEAKVDVRRLTGNIAMAGFTAPKVAWVRKHEPDVFAKIHKVLLPKDYVRFWLTGEYIADPSDAAGTLWLDVEKRQWSEELLAATELGLEHMPGLVEGTKVSGYLRSELAREWGIDSIPVAGGGGDNAATACGMGVLSPGTGFLSLGTSGVLFAATERFAPNTRDAVHAFCHAVPDRWHQMGVILSAVDSLNWFGRITGRDAPDLVSELPERIARPAKALFLPYLSGERTPYNDPSARGAFIDLAISCSTAELTQSVLEGVAFALADCNDALIHAGSHLEAVYAVGGGARSRQWLDIIAAATGLRLLIPEAGDYGAAFGAARLGRACLKETFDLNDFKAPAIQAEVVPCIELAEQYSANRARFSALFTAVKAVRPGERL</sequence>
<feature type="domain" description="Carbohydrate kinase FGGY N-terminal" evidence="10">
    <location>
        <begin position="1"/>
        <end position="241"/>
    </location>
</feature>
<dbReference type="Gene3D" id="3.30.420.40">
    <property type="match status" value="2"/>
</dbReference>
<dbReference type="PROSITE" id="PS00933">
    <property type="entry name" value="FGGY_KINASES_1"/>
    <property type="match status" value="1"/>
</dbReference>
<evidence type="ECO:0000313" key="13">
    <source>
        <dbReference type="Proteomes" id="UP000193396"/>
    </source>
</evidence>
<keyword evidence="5 8" id="KW-0418">Kinase</keyword>
<evidence type="ECO:0000256" key="8">
    <source>
        <dbReference type="HAMAP-Rule" id="MF_02220"/>
    </source>
</evidence>
<dbReference type="NCBIfam" id="TIGR01312">
    <property type="entry name" value="XylB"/>
    <property type="match status" value="1"/>
</dbReference>
<dbReference type="HAMAP" id="MF_02220">
    <property type="entry name" value="XylB"/>
    <property type="match status" value="1"/>
</dbReference>
<proteinExistence type="inferred from homology"/>
<evidence type="ECO:0000256" key="4">
    <source>
        <dbReference type="ARBA" id="ARBA00022741"/>
    </source>
</evidence>
<dbReference type="GO" id="GO:0005524">
    <property type="term" value="F:ATP binding"/>
    <property type="evidence" value="ECO:0007669"/>
    <property type="project" value="UniProtKB-UniRule"/>
</dbReference>
<evidence type="ECO:0000256" key="1">
    <source>
        <dbReference type="ARBA" id="ARBA00009156"/>
    </source>
</evidence>
<dbReference type="InterPro" id="IPR018483">
    <property type="entry name" value="Carb_kinase_FGGY_CS"/>
</dbReference>
<dbReference type="EMBL" id="JFKB01000002">
    <property type="protein sequence ID" value="OSQ49694.1"/>
    <property type="molecule type" value="Genomic_DNA"/>
</dbReference>
<keyword evidence="6 8" id="KW-0067">ATP-binding</keyword>
<protein>
    <recommendedName>
        <fullName evidence="8 9">Xylulose kinase</fullName>
        <shortName evidence="8 9">Xylulokinase</shortName>
        <ecNumber evidence="8 9">2.7.1.17</ecNumber>
    </recommendedName>
</protein>
<dbReference type="InterPro" id="IPR050406">
    <property type="entry name" value="FGGY_Carb_Kinase"/>
</dbReference>
<dbReference type="AlphaFoldDB" id="A0A1Y2LG42"/>
<keyword evidence="13" id="KW-1185">Reference proteome</keyword>
<gene>
    <name evidence="8 9" type="primary">xylB</name>
    <name evidence="12" type="ORF">TALK_03470</name>
</gene>
<keyword evidence="2 8" id="KW-0859">Xylose metabolism</keyword>
<keyword evidence="4 8" id="KW-0547">Nucleotide-binding</keyword>
<dbReference type="EC" id="2.7.1.17" evidence="8 9"/>
<dbReference type="InterPro" id="IPR018485">
    <property type="entry name" value="FGGY_C"/>
</dbReference>
<evidence type="ECO:0000256" key="5">
    <source>
        <dbReference type="ARBA" id="ARBA00022777"/>
    </source>
</evidence>
<dbReference type="GO" id="GO:0042732">
    <property type="term" value="P:D-xylose metabolic process"/>
    <property type="evidence" value="ECO:0007669"/>
    <property type="project" value="UniProtKB-KW"/>
</dbReference>
<accession>A0A1Y2LG42</accession>
<evidence type="ECO:0000313" key="12">
    <source>
        <dbReference type="EMBL" id="OSQ49694.1"/>
    </source>
</evidence>
<dbReference type="GO" id="GO:0004856">
    <property type="term" value="F:D-xylulokinase activity"/>
    <property type="evidence" value="ECO:0007669"/>
    <property type="project" value="UniProtKB-UniRule"/>
</dbReference>
<comment type="function">
    <text evidence="8">Catalyzes the phosphorylation of D-xylulose to D-xylulose 5-phosphate.</text>
</comment>
<evidence type="ECO:0000256" key="3">
    <source>
        <dbReference type="ARBA" id="ARBA00022679"/>
    </source>
</evidence>
<comment type="similarity">
    <text evidence="1 8 9">Belongs to the FGGY kinase family.</text>
</comment>
<dbReference type="InterPro" id="IPR043129">
    <property type="entry name" value="ATPase_NBD"/>
</dbReference>
<evidence type="ECO:0000256" key="2">
    <source>
        <dbReference type="ARBA" id="ARBA00022629"/>
    </source>
</evidence>
<dbReference type="InterPro" id="IPR000577">
    <property type="entry name" value="Carb_kinase_FGGY"/>
</dbReference>
<keyword evidence="3 8" id="KW-0808">Transferase</keyword>
<dbReference type="OrthoDB" id="9805576at2"/>
<organism evidence="12 13">
    <name type="scientific">Thalassospira alkalitolerans</name>
    <dbReference type="NCBI Taxonomy" id="1293890"/>
    <lineage>
        <taxon>Bacteria</taxon>
        <taxon>Pseudomonadati</taxon>
        <taxon>Pseudomonadota</taxon>
        <taxon>Alphaproteobacteria</taxon>
        <taxon>Rhodospirillales</taxon>
        <taxon>Thalassospiraceae</taxon>
        <taxon>Thalassospira</taxon>
    </lineage>
</organism>
<dbReference type="PANTHER" id="PTHR43095:SF6">
    <property type="entry name" value="XYLULOSE KINASE"/>
    <property type="match status" value="1"/>
</dbReference>
<dbReference type="GO" id="GO:0005998">
    <property type="term" value="P:xylulose catabolic process"/>
    <property type="evidence" value="ECO:0007669"/>
    <property type="project" value="UniProtKB-UniRule"/>
</dbReference>
<feature type="site" description="Important for activity" evidence="8">
    <location>
        <position position="6"/>
    </location>
</feature>
<dbReference type="InterPro" id="IPR006000">
    <property type="entry name" value="Xylulokinase"/>
</dbReference>
<evidence type="ECO:0000259" key="10">
    <source>
        <dbReference type="Pfam" id="PF00370"/>
    </source>
</evidence>